<dbReference type="STRING" id="326474.AWB65_04912"/>
<dbReference type="EMBL" id="FCNW02000034">
    <property type="protein sequence ID" value="SAL56551.1"/>
    <property type="molecule type" value="Genomic_DNA"/>
</dbReference>
<dbReference type="InterPro" id="IPR050834">
    <property type="entry name" value="Glycosyltransf_2"/>
</dbReference>
<dbReference type="InterPro" id="IPR029044">
    <property type="entry name" value="Nucleotide-diphossugar_trans"/>
</dbReference>
<dbReference type="Proteomes" id="UP000054977">
    <property type="component" value="Unassembled WGS sequence"/>
</dbReference>
<dbReference type="GO" id="GO:0016757">
    <property type="term" value="F:glycosyltransferase activity"/>
    <property type="evidence" value="ECO:0007669"/>
    <property type="project" value="UniProtKB-KW"/>
</dbReference>
<evidence type="ECO:0000313" key="5">
    <source>
        <dbReference type="EMBL" id="SAL56551.1"/>
    </source>
</evidence>
<dbReference type="OrthoDB" id="9781367at2"/>
<dbReference type="InterPro" id="IPR001173">
    <property type="entry name" value="Glyco_trans_2-like"/>
</dbReference>
<keyword evidence="2" id="KW-0328">Glycosyltransferase</keyword>
<keyword evidence="6" id="KW-1185">Reference proteome</keyword>
<dbReference type="Pfam" id="PF00535">
    <property type="entry name" value="Glycos_transf_2"/>
    <property type="match status" value="1"/>
</dbReference>
<organism evidence="5 6">
    <name type="scientific">Caballeronia humi</name>
    <dbReference type="NCBI Taxonomy" id="326474"/>
    <lineage>
        <taxon>Bacteria</taxon>
        <taxon>Pseudomonadati</taxon>
        <taxon>Pseudomonadota</taxon>
        <taxon>Betaproteobacteria</taxon>
        <taxon>Burkholderiales</taxon>
        <taxon>Burkholderiaceae</taxon>
        <taxon>Caballeronia</taxon>
    </lineage>
</organism>
<evidence type="ECO:0000256" key="2">
    <source>
        <dbReference type="ARBA" id="ARBA00022676"/>
    </source>
</evidence>
<dbReference type="Gene3D" id="3.90.550.10">
    <property type="entry name" value="Spore Coat Polysaccharide Biosynthesis Protein SpsA, Chain A"/>
    <property type="match status" value="1"/>
</dbReference>
<evidence type="ECO:0000259" key="4">
    <source>
        <dbReference type="Pfam" id="PF00535"/>
    </source>
</evidence>
<dbReference type="RefSeq" id="WP_087669610.1">
    <property type="nucleotide sequence ID" value="NZ_FCNW02000034.1"/>
</dbReference>
<evidence type="ECO:0000313" key="6">
    <source>
        <dbReference type="Proteomes" id="UP000054977"/>
    </source>
</evidence>
<feature type="domain" description="Glycosyltransferase 2-like" evidence="4">
    <location>
        <begin position="7"/>
        <end position="118"/>
    </location>
</feature>
<keyword evidence="3 5" id="KW-0808">Transferase</keyword>
<comment type="similarity">
    <text evidence="1">Belongs to the glycosyltransferase 2 family.</text>
</comment>
<evidence type="ECO:0000256" key="3">
    <source>
        <dbReference type="ARBA" id="ARBA00022679"/>
    </source>
</evidence>
<sequence>MTAKVGIIIRTKNRPRLLQRALASVCAQTFDDWKLVVVNGGGESAPVDAIVGALPEDVSQRVQVIHLATSVGRSATGNVGFALLDTQYVATLDDDDSWQPDYLSITADALDDARRELPSVRGVTVAVNAVEERIEGNDIHTLRVTPYNAWPATPHVVSLDAMLQGSELVPSGVLLDRRAVVEAGGLFDPSLAIQEDWDLYVRFMLRWDILTIPDYAANYHRRPFETDPELSNSVYTQGKQAAISQQAMLNDWLKRSVAQTGIGEYANLRQNFHSLGQIRTATAERSLNELALVSDVLATIIEQLADVDDKLAHSLPAAHADR</sequence>
<dbReference type="PANTHER" id="PTHR43685:SF5">
    <property type="entry name" value="GLYCOSYLTRANSFERASE EPSE-RELATED"/>
    <property type="match status" value="1"/>
</dbReference>
<gene>
    <name evidence="5" type="ORF">AWB65_04912</name>
</gene>
<name>A0A158IKC2_9BURK</name>
<protein>
    <submittedName>
        <fullName evidence="5">Glycosyl transferase family protein</fullName>
    </submittedName>
</protein>
<dbReference type="PANTHER" id="PTHR43685">
    <property type="entry name" value="GLYCOSYLTRANSFERASE"/>
    <property type="match status" value="1"/>
</dbReference>
<dbReference type="AlphaFoldDB" id="A0A158IKC2"/>
<reference evidence="5" key="1">
    <citation type="submission" date="2016-01" db="EMBL/GenBank/DDBJ databases">
        <authorList>
            <person name="Peeters C."/>
        </authorList>
    </citation>
    <scope>NUCLEOTIDE SEQUENCE [LARGE SCALE GENOMIC DNA]</scope>
    <source>
        <strain evidence="5">LMG 22934</strain>
    </source>
</reference>
<dbReference type="CDD" id="cd00761">
    <property type="entry name" value="Glyco_tranf_GTA_type"/>
    <property type="match status" value="1"/>
</dbReference>
<accession>A0A158IKC2</accession>
<evidence type="ECO:0000256" key="1">
    <source>
        <dbReference type="ARBA" id="ARBA00006739"/>
    </source>
</evidence>
<dbReference type="SUPFAM" id="SSF53448">
    <property type="entry name" value="Nucleotide-diphospho-sugar transferases"/>
    <property type="match status" value="1"/>
</dbReference>
<comment type="caution">
    <text evidence="5">The sequence shown here is derived from an EMBL/GenBank/DDBJ whole genome shotgun (WGS) entry which is preliminary data.</text>
</comment>
<proteinExistence type="inferred from homology"/>